<accession>A0ABT7T1T3</accession>
<keyword evidence="2" id="KW-0012">Acyltransferase</keyword>
<dbReference type="InterPro" id="IPR000182">
    <property type="entry name" value="GNAT_dom"/>
</dbReference>
<dbReference type="Pfam" id="PF04229">
    <property type="entry name" value="GrpB"/>
    <property type="match status" value="1"/>
</dbReference>
<dbReference type="SUPFAM" id="SSF55729">
    <property type="entry name" value="Acyl-CoA N-acyltransferases (Nat)"/>
    <property type="match status" value="1"/>
</dbReference>
<dbReference type="Proteomes" id="UP001237823">
    <property type="component" value="Unassembled WGS sequence"/>
</dbReference>
<dbReference type="EC" id="2.3.1.-" evidence="2"/>
<dbReference type="RefSeq" id="WP_289457114.1">
    <property type="nucleotide sequence ID" value="NZ_JAUCML010000001.1"/>
</dbReference>
<comment type="caution">
    <text evidence="2">The sequence shown here is derived from an EMBL/GenBank/DDBJ whole genome shotgun (WGS) entry which is preliminary data.</text>
</comment>
<dbReference type="SUPFAM" id="SSF81301">
    <property type="entry name" value="Nucleotidyltransferase"/>
    <property type="match status" value="1"/>
</dbReference>
<evidence type="ECO:0000259" key="1">
    <source>
        <dbReference type="PROSITE" id="PS51186"/>
    </source>
</evidence>
<protein>
    <submittedName>
        <fullName evidence="2">GNAT family N-acetyltransferase</fullName>
        <ecNumber evidence="2">2.3.1.-</ecNumber>
    </submittedName>
</protein>
<keyword evidence="2" id="KW-0808">Transferase</keyword>
<proteinExistence type="predicted"/>
<keyword evidence="3" id="KW-1185">Reference proteome</keyword>
<dbReference type="GO" id="GO:0016746">
    <property type="term" value="F:acyltransferase activity"/>
    <property type="evidence" value="ECO:0007669"/>
    <property type="project" value="UniProtKB-KW"/>
</dbReference>
<feature type="domain" description="N-acetyltransferase" evidence="1">
    <location>
        <begin position="29"/>
        <end position="170"/>
    </location>
</feature>
<dbReference type="PROSITE" id="PS51186">
    <property type="entry name" value="GNAT"/>
    <property type="match status" value="1"/>
</dbReference>
<gene>
    <name evidence="2" type="ORF">QUG92_00255</name>
</gene>
<dbReference type="Gene3D" id="3.30.460.10">
    <property type="entry name" value="Beta Polymerase, domain 2"/>
    <property type="match status" value="1"/>
</dbReference>
<sequence length="356" mass="39448">MELVAPSPRYFPSFVRSLREWGDAHQDGAGIRHAATLTDRVGFERWVDQILAEETVPASPAHVTCTYRWMVDGDEYLGSIALRHELNDWLREYGGHVGYGVRPSARGRGLASAALAGTVRLAAERGMPEVMLTHDATNPASGRVIEHNGGRYERTVVDDEGHRLLHHWIRTGAHAAADVVDVDIVGGPEPLRVGLHDHDPAWATRFAEHRARITAALPGLHVTIEHIGSTSVPGLAAKPIVDVAVSVPDVTDEAAYLEPLLAAGYVLRVREPGHRLVRTPERDAHVHVYEHGAREVDDYLLLRDHLRRDDADRQRYEDVKRGLMTRSWDDSNAYADAKTTVIDAIKERARAADHPS</sequence>
<dbReference type="PANTHER" id="PTHR34822:SF1">
    <property type="entry name" value="GRPB FAMILY PROTEIN"/>
    <property type="match status" value="1"/>
</dbReference>
<dbReference type="InterPro" id="IPR016181">
    <property type="entry name" value="Acyl_CoA_acyltransferase"/>
</dbReference>
<reference evidence="2 3" key="1">
    <citation type="submission" date="2023-06" db="EMBL/GenBank/DDBJ databases">
        <authorList>
            <person name="Feng G."/>
            <person name="Li J."/>
            <person name="Zhu H."/>
        </authorList>
    </citation>
    <scope>NUCLEOTIDE SEQUENCE [LARGE SCALE GENOMIC DNA]</scope>
    <source>
        <strain evidence="2 3">RHCKG23</strain>
    </source>
</reference>
<dbReference type="EMBL" id="JAUCML010000001">
    <property type="protein sequence ID" value="MDM7883527.1"/>
    <property type="molecule type" value="Genomic_DNA"/>
</dbReference>
<evidence type="ECO:0000313" key="3">
    <source>
        <dbReference type="Proteomes" id="UP001237823"/>
    </source>
</evidence>
<dbReference type="InterPro" id="IPR007344">
    <property type="entry name" value="GrpB/CoaE"/>
</dbReference>
<dbReference type="InterPro" id="IPR043519">
    <property type="entry name" value="NT_sf"/>
</dbReference>
<dbReference type="CDD" id="cd04301">
    <property type="entry name" value="NAT_SF"/>
    <property type="match status" value="1"/>
</dbReference>
<evidence type="ECO:0000313" key="2">
    <source>
        <dbReference type="EMBL" id="MDM7883527.1"/>
    </source>
</evidence>
<name>A0ABT7T1T3_9MICO</name>
<organism evidence="2 3">
    <name type="scientific">Curtobacterium citri</name>
    <dbReference type="NCBI Taxonomy" id="3055139"/>
    <lineage>
        <taxon>Bacteria</taxon>
        <taxon>Bacillati</taxon>
        <taxon>Actinomycetota</taxon>
        <taxon>Actinomycetes</taxon>
        <taxon>Micrococcales</taxon>
        <taxon>Microbacteriaceae</taxon>
        <taxon>Curtobacterium</taxon>
    </lineage>
</organism>
<dbReference type="Gene3D" id="3.40.630.30">
    <property type="match status" value="1"/>
</dbReference>
<dbReference type="Pfam" id="PF13302">
    <property type="entry name" value="Acetyltransf_3"/>
    <property type="match status" value="1"/>
</dbReference>
<dbReference type="PANTHER" id="PTHR34822">
    <property type="entry name" value="GRPB DOMAIN PROTEIN (AFU_ORTHOLOGUE AFUA_1G01530)"/>
    <property type="match status" value="1"/>
</dbReference>